<evidence type="ECO:0000256" key="12">
    <source>
        <dbReference type="ARBA" id="ARBA00023170"/>
    </source>
</evidence>
<keyword evidence="3 14" id="KW-0813">Transport</keyword>
<comment type="subcellular location">
    <subcellularLocation>
        <location evidence="1 14">Cell outer membrane</location>
        <topology evidence="1 14">Multi-pass membrane protein</topology>
    </subcellularLocation>
</comment>
<keyword evidence="9" id="KW-0406">Ion transport</keyword>
<evidence type="ECO:0000256" key="16">
    <source>
        <dbReference type="SAM" id="SignalP"/>
    </source>
</evidence>
<dbReference type="EMBL" id="WWCP01000044">
    <property type="protein sequence ID" value="MYM84952.1"/>
    <property type="molecule type" value="Genomic_DNA"/>
</dbReference>
<evidence type="ECO:0000256" key="15">
    <source>
        <dbReference type="RuleBase" id="RU003357"/>
    </source>
</evidence>
<keyword evidence="11 14" id="KW-0472">Membrane</keyword>
<dbReference type="PROSITE" id="PS52016">
    <property type="entry name" value="TONB_DEPENDENT_REC_3"/>
    <property type="match status" value="1"/>
</dbReference>
<comment type="similarity">
    <text evidence="2 14 15">Belongs to the TonB-dependent receptor family.</text>
</comment>
<protein>
    <submittedName>
        <fullName evidence="19">TonB-dependent siderophore receptor</fullName>
    </submittedName>
</protein>
<keyword evidence="10 15" id="KW-0798">TonB box</keyword>
<dbReference type="GO" id="GO:0009279">
    <property type="term" value="C:cell outer membrane"/>
    <property type="evidence" value="ECO:0007669"/>
    <property type="project" value="UniProtKB-SubCell"/>
</dbReference>
<gene>
    <name evidence="19" type="ORF">GTP44_23770</name>
</gene>
<dbReference type="InterPro" id="IPR037066">
    <property type="entry name" value="Plug_dom_sf"/>
</dbReference>
<dbReference type="AlphaFoldDB" id="A0A6L8MSE2"/>
<evidence type="ECO:0000256" key="9">
    <source>
        <dbReference type="ARBA" id="ARBA00023065"/>
    </source>
</evidence>
<feature type="signal peptide" evidence="16">
    <location>
        <begin position="1"/>
        <end position="15"/>
    </location>
</feature>
<evidence type="ECO:0000256" key="4">
    <source>
        <dbReference type="ARBA" id="ARBA00022452"/>
    </source>
</evidence>
<dbReference type="PANTHER" id="PTHR32552:SF74">
    <property type="entry name" value="HYDROXAMATE SIDEROPHORE RECEPTOR FHUE"/>
    <property type="match status" value="1"/>
</dbReference>
<evidence type="ECO:0000256" key="2">
    <source>
        <dbReference type="ARBA" id="ARBA00009810"/>
    </source>
</evidence>
<evidence type="ECO:0000256" key="5">
    <source>
        <dbReference type="ARBA" id="ARBA00022496"/>
    </source>
</evidence>
<organism evidence="19 20">
    <name type="scientific">Duganella lactea</name>
    <dbReference type="NCBI Taxonomy" id="2692173"/>
    <lineage>
        <taxon>Bacteria</taxon>
        <taxon>Pseudomonadati</taxon>
        <taxon>Pseudomonadota</taxon>
        <taxon>Betaproteobacteria</taxon>
        <taxon>Burkholderiales</taxon>
        <taxon>Oxalobacteraceae</taxon>
        <taxon>Telluria group</taxon>
        <taxon>Duganella</taxon>
    </lineage>
</organism>
<dbReference type="SUPFAM" id="SSF56935">
    <property type="entry name" value="Porins"/>
    <property type="match status" value="1"/>
</dbReference>
<dbReference type="InterPro" id="IPR039426">
    <property type="entry name" value="TonB-dep_rcpt-like"/>
</dbReference>
<evidence type="ECO:0000259" key="17">
    <source>
        <dbReference type="Pfam" id="PF00593"/>
    </source>
</evidence>
<dbReference type="GO" id="GO:0015891">
    <property type="term" value="P:siderophore transport"/>
    <property type="evidence" value="ECO:0007669"/>
    <property type="project" value="InterPro"/>
</dbReference>
<evidence type="ECO:0000256" key="6">
    <source>
        <dbReference type="ARBA" id="ARBA00022692"/>
    </source>
</evidence>
<dbReference type="InterPro" id="IPR012910">
    <property type="entry name" value="Plug_dom"/>
</dbReference>
<dbReference type="Gene3D" id="2.40.170.20">
    <property type="entry name" value="TonB-dependent receptor, beta-barrel domain"/>
    <property type="match status" value="1"/>
</dbReference>
<name>A0A6L8MSE2_9BURK</name>
<evidence type="ECO:0000256" key="7">
    <source>
        <dbReference type="ARBA" id="ARBA00022729"/>
    </source>
</evidence>
<keyword evidence="5" id="KW-0410">Iron transport</keyword>
<evidence type="ECO:0000313" key="19">
    <source>
        <dbReference type="EMBL" id="MYM84952.1"/>
    </source>
</evidence>
<dbReference type="Pfam" id="PF00593">
    <property type="entry name" value="TonB_dep_Rec_b-barrel"/>
    <property type="match status" value="1"/>
</dbReference>
<sequence>MLLALSLMSSSHAVAGDADTAAPEAQLQTVTVTGTADQDAYTARATRSAGKLELSLRETPQSVSVITRARMDDFKLDNINQVLASTTGVTVEQVETSRTYYTARGFDIVNFQYDGVGMPQVFGNVQGDLDTALYERIDVVRGANGLMTSTGNPSATINFIRKRPAASLQASASLTLGAWNKRRVEGDVSTPLNDSGSVAGRVVLVHDQSDSYIDRYAPKKNVAYAVVDAHLSRDTLLTIGHTYEANRIDSPMWGALPLYYSDGTPTNYPVGTSTSADWSRWDSTTNSTFAELTHHLGQGWNVQGTLTYVDYKSDSDLQYVYGTPVKGVGGGLYAYPSQYIAAQQQKLADLAVDGKFTLGGRTHELSFGYSYANSRLTDRSNYGQGIGTELPGQSAFDGRYPKPSFDASVDGSRYDDTRNTLFLATRLNLADDWKLLGGLNHTRASSSGNSYGTSKYKSATKTTPYVGVVYDINREWSAYASHTRIFNPQSEIDASGAPLAAVEGKTTEAGVKAAFFDNRLNASGAVFKTSQDNTAEAAGKIGAKTYYRGVNAQSAGIEFDLSGQLSKGWQASAGITRLSSLKGDQGQAVRTYVPRTTARLNTTYQVPALPALKVGATLAWQSETSIDQIAGVRTVQSSYATLGLMARYQIDQHLALSVNLNNVNDKQHLTSLYWTQAYYAAPRNGSATLSWSY</sequence>
<evidence type="ECO:0000256" key="1">
    <source>
        <dbReference type="ARBA" id="ARBA00004571"/>
    </source>
</evidence>
<dbReference type="GO" id="GO:0015344">
    <property type="term" value="F:siderophore uptake transmembrane transporter activity"/>
    <property type="evidence" value="ECO:0007669"/>
    <property type="project" value="TreeGrafter"/>
</dbReference>
<evidence type="ECO:0000256" key="10">
    <source>
        <dbReference type="ARBA" id="ARBA00023077"/>
    </source>
</evidence>
<dbReference type="CDD" id="cd01347">
    <property type="entry name" value="ligand_gated_channel"/>
    <property type="match status" value="1"/>
</dbReference>
<evidence type="ECO:0000313" key="20">
    <source>
        <dbReference type="Proteomes" id="UP000474565"/>
    </source>
</evidence>
<accession>A0A6L8MSE2</accession>
<keyword evidence="13 14" id="KW-0998">Cell outer membrane</keyword>
<keyword evidence="12 19" id="KW-0675">Receptor</keyword>
<keyword evidence="6 14" id="KW-0812">Transmembrane</keyword>
<feature type="domain" description="TonB-dependent receptor-like beta-barrel" evidence="17">
    <location>
        <begin position="246"/>
        <end position="663"/>
    </location>
</feature>
<dbReference type="PANTHER" id="PTHR32552">
    <property type="entry name" value="FERRICHROME IRON RECEPTOR-RELATED"/>
    <property type="match status" value="1"/>
</dbReference>
<evidence type="ECO:0000259" key="18">
    <source>
        <dbReference type="Pfam" id="PF07715"/>
    </source>
</evidence>
<keyword evidence="8" id="KW-0408">Iron</keyword>
<feature type="domain" description="TonB-dependent receptor plug" evidence="18">
    <location>
        <begin position="56"/>
        <end position="154"/>
    </location>
</feature>
<dbReference type="FunFam" id="2.170.130.10:FF:000010">
    <property type="entry name" value="Ferripyoverdine receptor"/>
    <property type="match status" value="1"/>
</dbReference>
<evidence type="ECO:0000256" key="3">
    <source>
        <dbReference type="ARBA" id="ARBA00022448"/>
    </source>
</evidence>
<comment type="caution">
    <text evidence="19">The sequence shown here is derived from an EMBL/GenBank/DDBJ whole genome shotgun (WGS) entry which is preliminary data.</text>
</comment>
<dbReference type="InterPro" id="IPR000531">
    <property type="entry name" value="Beta-barrel_TonB"/>
</dbReference>
<keyword evidence="4 14" id="KW-1134">Transmembrane beta strand</keyword>
<evidence type="ECO:0000256" key="13">
    <source>
        <dbReference type="ARBA" id="ARBA00023237"/>
    </source>
</evidence>
<dbReference type="NCBIfam" id="TIGR01783">
    <property type="entry name" value="TonB-siderophor"/>
    <property type="match status" value="1"/>
</dbReference>
<keyword evidence="7 16" id="KW-0732">Signal</keyword>
<dbReference type="Gene3D" id="2.170.130.10">
    <property type="entry name" value="TonB-dependent receptor, plug domain"/>
    <property type="match status" value="1"/>
</dbReference>
<dbReference type="GO" id="GO:0038023">
    <property type="term" value="F:signaling receptor activity"/>
    <property type="evidence" value="ECO:0007669"/>
    <property type="project" value="InterPro"/>
</dbReference>
<dbReference type="InterPro" id="IPR036942">
    <property type="entry name" value="Beta-barrel_TonB_sf"/>
</dbReference>
<dbReference type="Proteomes" id="UP000474565">
    <property type="component" value="Unassembled WGS sequence"/>
</dbReference>
<reference evidence="19 20" key="1">
    <citation type="submission" date="2019-12" db="EMBL/GenBank/DDBJ databases">
        <title>Novel species isolated from a subtropical stream in China.</title>
        <authorList>
            <person name="Lu H."/>
        </authorList>
    </citation>
    <scope>NUCLEOTIDE SEQUENCE [LARGE SCALE GENOMIC DNA]</scope>
    <source>
        <strain evidence="19 20">FT50W</strain>
    </source>
</reference>
<dbReference type="InterPro" id="IPR010105">
    <property type="entry name" value="TonB_sidphr_rcpt"/>
</dbReference>
<evidence type="ECO:0000256" key="11">
    <source>
        <dbReference type="ARBA" id="ARBA00023136"/>
    </source>
</evidence>
<dbReference type="Pfam" id="PF07715">
    <property type="entry name" value="Plug"/>
    <property type="match status" value="1"/>
</dbReference>
<evidence type="ECO:0000256" key="14">
    <source>
        <dbReference type="PROSITE-ProRule" id="PRU01360"/>
    </source>
</evidence>
<feature type="chain" id="PRO_5026948803" evidence="16">
    <location>
        <begin position="16"/>
        <end position="693"/>
    </location>
</feature>
<evidence type="ECO:0000256" key="8">
    <source>
        <dbReference type="ARBA" id="ARBA00023004"/>
    </source>
</evidence>
<proteinExistence type="inferred from homology"/>